<reference evidence="2 3" key="1">
    <citation type="journal article" date="2023" name="G3 (Bethesda)">
        <title>A chromosome-length genome assembly and annotation of blackberry (Rubus argutus, cv. 'Hillquist').</title>
        <authorList>
            <person name="Bruna T."/>
            <person name="Aryal R."/>
            <person name="Dudchenko O."/>
            <person name="Sargent D.J."/>
            <person name="Mead D."/>
            <person name="Buti M."/>
            <person name="Cavallini A."/>
            <person name="Hytonen T."/>
            <person name="Andres J."/>
            <person name="Pham M."/>
            <person name="Weisz D."/>
            <person name="Mascagni F."/>
            <person name="Usai G."/>
            <person name="Natali L."/>
            <person name="Bassil N."/>
            <person name="Fernandez G.E."/>
            <person name="Lomsadze A."/>
            <person name="Armour M."/>
            <person name="Olukolu B."/>
            <person name="Poorten T."/>
            <person name="Britton C."/>
            <person name="Davik J."/>
            <person name="Ashrafi H."/>
            <person name="Aiden E.L."/>
            <person name="Borodovsky M."/>
            <person name="Worthington M."/>
        </authorList>
    </citation>
    <scope>NUCLEOTIDE SEQUENCE [LARGE SCALE GENOMIC DNA]</scope>
    <source>
        <strain evidence="2">PI 553951</strain>
    </source>
</reference>
<gene>
    <name evidence="2" type="ORF">M0R45_031351</name>
</gene>
<dbReference type="Proteomes" id="UP001457282">
    <property type="component" value="Unassembled WGS sequence"/>
</dbReference>
<dbReference type="EMBL" id="JBEDUW010000006">
    <property type="protein sequence ID" value="KAK9922914.1"/>
    <property type="molecule type" value="Genomic_DNA"/>
</dbReference>
<protein>
    <submittedName>
        <fullName evidence="2">Uncharacterized protein</fullName>
    </submittedName>
</protein>
<feature type="compositionally biased region" description="Polar residues" evidence="1">
    <location>
        <begin position="154"/>
        <end position="166"/>
    </location>
</feature>
<evidence type="ECO:0000313" key="3">
    <source>
        <dbReference type="Proteomes" id="UP001457282"/>
    </source>
</evidence>
<comment type="caution">
    <text evidence="2">The sequence shown here is derived from an EMBL/GenBank/DDBJ whole genome shotgun (WGS) entry which is preliminary data.</text>
</comment>
<proteinExistence type="predicted"/>
<evidence type="ECO:0000256" key="1">
    <source>
        <dbReference type="SAM" id="MobiDB-lite"/>
    </source>
</evidence>
<organism evidence="2 3">
    <name type="scientific">Rubus argutus</name>
    <name type="common">Southern blackberry</name>
    <dbReference type="NCBI Taxonomy" id="59490"/>
    <lineage>
        <taxon>Eukaryota</taxon>
        <taxon>Viridiplantae</taxon>
        <taxon>Streptophyta</taxon>
        <taxon>Embryophyta</taxon>
        <taxon>Tracheophyta</taxon>
        <taxon>Spermatophyta</taxon>
        <taxon>Magnoliopsida</taxon>
        <taxon>eudicotyledons</taxon>
        <taxon>Gunneridae</taxon>
        <taxon>Pentapetalae</taxon>
        <taxon>rosids</taxon>
        <taxon>fabids</taxon>
        <taxon>Rosales</taxon>
        <taxon>Rosaceae</taxon>
        <taxon>Rosoideae</taxon>
        <taxon>Rosoideae incertae sedis</taxon>
        <taxon>Rubus</taxon>
    </lineage>
</organism>
<accession>A0AAW1WDR7</accession>
<dbReference type="AlphaFoldDB" id="A0AAW1WDR7"/>
<keyword evidence="3" id="KW-1185">Reference proteome</keyword>
<feature type="region of interest" description="Disordered" evidence="1">
    <location>
        <begin position="145"/>
        <end position="166"/>
    </location>
</feature>
<name>A0AAW1WDR7_RUBAR</name>
<sequence>MPCHHGSGFVHNTISPHRFHFLTASTNSEYQFSHQSPTCITKSLHPPRCPCSLPSHKGNEIKAAPSKTTMEVHFIPVLPSPASPTQPLPCLQQLCPPRRRRTSSQPRVAAHPDHRLHHDLSRSMLCSDSPPRCAINNSKRLCSSATDAIDPSQEARTTVSASLPPP</sequence>
<evidence type="ECO:0000313" key="2">
    <source>
        <dbReference type="EMBL" id="KAK9922914.1"/>
    </source>
</evidence>